<dbReference type="Pfam" id="PF00702">
    <property type="entry name" value="Hydrolase"/>
    <property type="match status" value="1"/>
</dbReference>
<dbReference type="SFLD" id="SFLDG01135">
    <property type="entry name" value="C1.5.6:_HAD__Beta-PGM__Phospha"/>
    <property type="match status" value="1"/>
</dbReference>
<proteinExistence type="predicted"/>
<dbReference type="Proteomes" id="UP000196230">
    <property type="component" value="Unassembled WGS sequence"/>
</dbReference>
<dbReference type="InterPro" id="IPR023198">
    <property type="entry name" value="PGP-like_dom2"/>
</dbReference>
<dbReference type="Gene3D" id="3.40.50.1000">
    <property type="entry name" value="HAD superfamily/HAD-like"/>
    <property type="match status" value="1"/>
</dbReference>
<dbReference type="RefSeq" id="WP_087134427.1">
    <property type="nucleotide sequence ID" value="NZ_FUKP01000063.1"/>
</dbReference>
<dbReference type="SFLD" id="SFLDS00003">
    <property type="entry name" value="Haloacid_Dehalogenase"/>
    <property type="match status" value="1"/>
</dbReference>
<dbReference type="GO" id="GO:0050308">
    <property type="term" value="F:sugar-phosphatase activity"/>
    <property type="evidence" value="ECO:0007669"/>
    <property type="project" value="TreeGrafter"/>
</dbReference>
<name>A0A1R4JMQ7_9MICC</name>
<dbReference type="InterPro" id="IPR006439">
    <property type="entry name" value="HAD-SF_hydro_IA"/>
</dbReference>
<dbReference type="SFLD" id="SFLDG01129">
    <property type="entry name" value="C1.5:_HAD__Beta-PGM__Phosphata"/>
    <property type="match status" value="1"/>
</dbReference>
<dbReference type="InterPro" id="IPR023214">
    <property type="entry name" value="HAD_sf"/>
</dbReference>
<accession>A0A1R4JMQ7</accession>
<sequence>MSSFDLTVDAVLFDIDGTLADSTASVERSWTRLAEAHGVDVERLLSVTHGRRARDTIEEFFAADQVDAAAAELLEYETNDLDGIVALPGALRILDGLPADRWAAVTSGGRDLMGLRLDAAGLPVPEVFIAAEDVAAGKPDPQGYRMAAERLGVDPARCLVVEDAPAGVGAGRNAGATVLAVGTSHDLARLSAADHLVPDLSGVTMEPGPDGIRVRG</sequence>
<gene>
    <name evidence="1" type="ORF">FM125_09545</name>
</gene>
<dbReference type="NCBIfam" id="TIGR01549">
    <property type="entry name" value="HAD-SF-IA-v1"/>
    <property type="match status" value="1"/>
</dbReference>
<reference evidence="1 2" key="1">
    <citation type="submission" date="2017-02" db="EMBL/GenBank/DDBJ databases">
        <authorList>
            <person name="Peterson S.W."/>
        </authorList>
    </citation>
    <scope>NUCLEOTIDE SEQUENCE [LARGE SCALE GENOMIC DNA]</scope>
    <source>
        <strain evidence="1 2">2B3F</strain>
    </source>
</reference>
<evidence type="ECO:0000313" key="1">
    <source>
        <dbReference type="EMBL" id="SJN33330.1"/>
    </source>
</evidence>
<dbReference type="SUPFAM" id="SSF56784">
    <property type="entry name" value="HAD-like"/>
    <property type="match status" value="1"/>
</dbReference>
<dbReference type="InterPro" id="IPR036412">
    <property type="entry name" value="HAD-like_sf"/>
</dbReference>
<evidence type="ECO:0000313" key="2">
    <source>
        <dbReference type="Proteomes" id="UP000196230"/>
    </source>
</evidence>
<dbReference type="PANTHER" id="PTHR43481">
    <property type="entry name" value="FRUCTOSE-1-PHOSPHATE PHOSPHATASE"/>
    <property type="match status" value="1"/>
</dbReference>
<dbReference type="Gene3D" id="1.10.150.240">
    <property type="entry name" value="Putative phosphatase, domain 2"/>
    <property type="match status" value="1"/>
</dbReference>
<dbReference type="InterPro" id="IPR051806">
    <property type="entry name" value="HAD-like_SPP"/>
</dbReference>
<dbReference type="PANTHER" id="PTHR43481:SF4">
    <property type="entry name" value="GLYCEROL-1-PHOSPHATE PHOSPHOHYDROLASE 1-RELATED"/>
    <property type="match status" value="1"/>
</dbReference>
<dbReference type="AlphaFoldDB" id="A0A1R4JMQ7"/>
<protein>
    <submittedName>
        <fullName evidence="1">Putative phosphatase YfbT</fullName>
    </submittedName>
</protein>
<dbReference type="PRINTS" id="PR00413">
    <property type="entry name" value="HADHALOGNASE"/>
</dbReference>
<dbReference type="NCBIfam" id="TIGR01509">
    <property type="entry name" value="HAD-SF-IA-v3"/>
    <property type="match status" value="1"/>
</dbReference>
<dbReference type="EMBL" id="FUKP01000063">
    <property type="protein sequence ID" value="SJN33330.1"/>
    <property type="molecule type" value="Genomic_DNA"/>
</dbReference>
<organism evidence="1 2">
    <name type="scientific">Micrococcus lylae</name>
    <dbReference type="NCBI Taxonomy" id="1273"/>
    <lineage>
        <taxon>Bacteria</taxon>
        <taxon>Bacillati</taxon>
        <taxon>Actinomycetota</taxon>
        <taxon>Actinomycetes</taxon>
        <taxon>Micrococcales</taxon>
        <taxon>Micrococcaceae</taxon>
        <taxon>Micrococcus</taxon>
    </lineage>
</organism>